<dbReference type="EMBL" id="KN822970">
    <property type="protein sequence ID" value="KIO30587.1"/>
    <property type="molecule type" value="Genomic_DNA"/>
</dbReference>
<dbReference type="HOGENOM" id="CLU_2185890_0_0_1"/>
<organism evidence="1 2">
    <name type="scientific">Tulasnella calospora MUT 4182</name>
    <dbReference type="NCBI Taxonomy" id="1051891"/>
    <lineage>
        <taxon>Eukaryota</taxon>
        <taxon>Fungi</taxon>
        <taxon>Dikarya</taxon>
        <taxon>Basidiomycota</taxon>
        <taxon>Agaricomycotina</taxon>
        <taxon>Agaricomycetes</taxon>
        <taxon>Cantharellales</taxon>
        <taxon>Tulasnellaceae</taxon>
        <taxon>Tulasnella</taxon>
    </lineage>
</organism>
<sequence>MHLGKPGPYYVRKAEGPNQTDRVVSAVWTITNPVKDVAEVGLTWPSGDDRNAGSISEIRLDAILHKGGVSGLHVHPYDFVTNASSYLDERHVVLVFKQILSLPQQAGET</sequence>
<evidence type="ECO:0000313" key="1">
    <source>
        <dbReference type="EMBL" id="KIO30587.1"/>
    </source>
</evidence>
<evidence type="ECO:0000313" key="2">
    <source>
        <dbReference type="Proteomes" id="UP000054248"/>
    </source>
</evidence>
<proteinExistence type="predicted"/>
<accession>A0A0C3MA60</accession>
<reference evidence="2" key="2">
    <citation type="submission" date="2015-01" db="EMBL/GenBank/DDBJ databases">
        <title>Evolutionary Origins and Diversification of the Mycorrhizal Mutualists.</title>
        <authorList>
            <consortium name="DOE Joint Genome Institute"/>
            <consortium name="Mycorrhizal Genomics Consortium"/>
            <person name="Kohler A."/>
            <person name="Kuo A."/>
            <person name="Nagy L.G."/>
            <person name="Floudas D."/>
            <person name="Copeland A."/>
            <person name="Barry K.W."/>
            <person name="Cichocki N."/>
            <person name="Veneault-Fourrey C."/>
            <person name="LaButti K."/>
            <person name="Lindquist E.A."/>
            <person name="Lipzen A."/>
            <person name="Lundell T."/>
            <person name="Morin E."/>
            <person name="Murat C."/>
            <person name="Riley R."/>
            <person name="Ohm R."/>
            <person name="Sun H."/>
            <person name="Tunlid A."/>
            <person name="Henrissat B."/>
            <person name="Grigoriev I.V."/>
            <person name="Hibbett D.S."/>
            <person name="Martin F."/>
        </authorList>
    </citation>
    <scope>NUCLEOTIDE SEQUENCE [LARGE SCALE GENOMIC DNA]</scope>
    <source>
        <strain evidence="2">MUT 4182</strain>
    </source>
</reference>
<name>A0A0C3MA60_9AGAM</name>
<dbReference type="AlphaFoldDB" id="A0A0C3MA60"/>
<protein>
    <submittedName>
        <fullName evidence="1">Uncharacterized protein</fullName>
    </submittedName>
</protein>
<keyword evidence="2" id="KW-1185">Reference proteome</keyword>
<gene>
    <name evidence="1" type="ORF">M407DRAFT_20312</name>
</gene>
<reference evidence="1 2" key="1">
    <citation type="submission" date="2014-04" db="EMBL/GenBank/DDBJ databases">
        <authorList>
            <consortium name="DOE Joint Genome Institute"/>
            <person name="Kuo A."/>
            <person name="Girlanda M."/>
            <person name="Perotto S."/>
            <person name="Kohler A."/>
            <person name="Nagy L.G."/>
            <person name="Floudas D."/>
            <person name="Copeland A."/>
            <person name="Barry K.W."/>
            <person name="Cichocki N."/>
            <person name="Veneault-Fourrey C."/>
            <person name="LaButti K."/>
            <person name="Lindquist E.A."/>
            <person name="Lipzen A."/>
            <person name="Lundell T."/>
            <person name="Morin E."/>
            <person name="Murat C."/>
            <person name="Sun H."/>
            <person name="Tunlid A."/>
            <person name="Henrissat B."/>
            <person name="Grigoriev I.V."/>
            <person name="Hibbett D.S."/>
            <person name="Martin F."/>
            <person name="Nordberg H.P."/>
            <person name="Cantor M.N."/>
            <person name="Hua S.X."/>
        </authorList>
    </citation>
    <scope>NUCLEOTIDE SEQUENCE [LARGE SCALE GENOMIC DNA]</scope>
    <source>
        <strain evidence="1 2">MUT 4182</strain>
    </source>
</reference>
<dbReference type="Proteomes" id="UP000054248">
    <property type="component" value="Unassembled WGS sequence"/>
</dbReference>